<keyword evidence="2" id="KW-0732">Signal</keyword>
<name>A0ABT6DLM2_9BACT</name>
<proteinExistence type="predicted"/>
<dbReference type="EMBL" id="JANRMI010000002">
    <property type="protein sequence ID" value="MDG0816033.1"/>
    <property type="molecule type" value="Genomic_DNA"/>
</dbReference>
<keyword evidence="4" id="KW-1185">Reference proteome</keyword>
<gene>
    <name evidence="3" type="ORF">NWE73_06645</name>
</gene>
<feature type="signal peptide" evidence="2">
    <location>
        <begin position="1"/>
        <end position="24"/>
    </location>
</feature>
<organism evidence="3 4">
    <name type="scientific">Bdellovibrio svalbardensis</name>
    <dbReference type="NCBI Taxonomy" id="2972972"/>
    <lineage>
        <taxon>Bacteria</taxon>
        <taxon>Pseudomonadati</taxon>
        <taxon>Bdellovibrionota</taxon>
        <taxon>Bdellovibrionia</taxon>
        <taxon>Bdellovibrionales</taxon>
        <taxon>Pseudobdellovibrionaceae</taxon>
        <taxon>Bdellovibrio</taxon>
    </lineage>
</organism>
<protein>
    <recommendedName>
        <fullName evidence="5">Secreted protein</fullName>
    </recommendedName>
</protein>
<feature type="chain" id="PRO_5047334394" description="Secreted protein" evidence="2">
    <location>
        <begin position="25"/>
        <end position="161"/>
    </location>
</feature>
<evidence type="ECO:0008006" key="5">
    <source>
        <dbReference type="Google" id="ProtNLM"/>
    </source>
</evidence>
<evidence type="ECO:0000256" key="1">
    <source>
        <dbReference type="SAM" id="Coils"/>
    </source>
</evidence>
<keyword evidence="1" id="KW-0175">Coiled coil</keyword>
<reference evidence="3" key="1">
    <citation type="submission" date="2022-08" db="EMBL/GenBank/DDBJ databases">
        <title>Novel Bdellovibrio Species Isolated from Svalbard: Designation Bdellovibrio svalbardensis.</title>
        <authorList>
            <person name="Mitchell R.J."/>
            <person name="Choi S.Y."/>
        </authorList>
    </citation>
    <scope>NUCLEOTIDE SEQUENCE</scope>
    <source>
        <strain evidence="3">PAP01</strain>
    </source>
</reference>
<dbReference type="RefSeq" id="WP_277577511.1">
    <property type="nucleotide sequence ID" value="NZ_JANRMI010000002.1"/>
</dbReference>
<evidence type="ECO:0000256" key="2">
    <source>
        <dbReference type="SAM" id="SignalP"/>
    </source>
</evidence>
<feature type="coiled-coil region" evidence="1">
    <location>
        <begin position="37"/>
        <end position="71"/>
    </location>
</feature>
<sequence>MKKVMKFVLSAAVLTSAIPKQVFAAEATGEVSLDQVIAQKKQQNEQARLQLINLKLQLLEMHQELEQEKNRFGYQASKWTRNIALATAGFASVATVVNARTGTNRNFIGYSLIALASGLVAGLGEVGVILTNDQVVELNEKIIELRKKVDAAEANLAAAGV</sequence>
<evidence type="ECO:0000313" key="3">
    <source>
        <dbReference type="EMBL" id="MDG0816033.1"/>
    </source>
</evidence>
<evidence type="ECO:0000313" key="4">
    <source>
        <dbReference type="Proteomes" id="UP001152321"/>
    </source>
</evidence>
<accession>A0ABT6DLM2</accession>
<comment type="caution">
    <text evidence="3">The sequence shown here is derived from an EMBL/GenBank/DDBJ whole genome shotgun (WGS) entry which is preliminary data.</text>
</comment>
<dbReference type="Proteomes" id="UP001152321">
    <property type="component" value="Unassembled WGS sequence"/>
</dbReference>